<sequence>MATPPSAGRNARLATLAYTQWCLPFVQPSANSRYLAPLTYSAGMAPFAGSAS</sequence>
<dbReference type="EMBL" id="QXFX01000022">
    <property type="protein sequence ID" value="KAE9138461.1"/>
    <property type="molecule type" value="Genomic_DNA"/>
</dbReference>
<gene>
    <name evidence="1" type="ORF">PF010_g966</name>
</gene>
<dbReference type="AlphaFoldDB" id="A0A6G0M311"/>
<reference evidence="1 2" key="1">
    <citation type="submission" date="2018-09" db="EMBL/GenBank/DDBJ databases">
        <title>Genomic investigation of the strawberry pathogen Phytophthora fragariae indicates pathogenicity is determined by transcriptional variation in three key races.</title>
        <authorList>
            <person name="Adams T.M."/>
            <person name="Armitage A.D."/>
            <person name="Sobczyk M.K."/>
            <person name="Bates H.J."/>
            <person name="Dunwell J.M."/>
            <person name="Nellist C.F."/>
            <person name="Harrison R.J."/>
        </authorList>
    </citation>
    <scope>NUCLEOTIDE SEQUENCE [LARGE SCALE GENOMIC DNA]</scope>
    <source>
        <strain evidence="1 2">ONT-3</strain>
    </source>
</reference>
<protein>
    <submittedName>
        <fullName evidence="1">Uncharacterized protein</fullName>
    </submittedName>
</protein>
<evidence type="ECO:0000313" key="2">
    <source>
        <dbReference type="Proteomes" id="UP000488956"/>
    </source>
</evidence>
<proteinExistence type="predicted"/>
<evidence type="ECO:0000313" key="1">
    <source>
        <dbReference type="EMBL" id="KAE9138461.1"/>
    </source>
</evidence>
<organism evidence="1 2">
    <name type="scientific">Phytophthora fragariae</name>
    <dbReference type="NCBI Taxonomy" id="53985"/>
    <lineage>
        <taxon>Eukaryota</taxon>
        <taxon>Sar</taxon>
        <taxon>Stramenopiles</taxon>
        <taxon>Oomycota</taxon>
        <taxon>Peronosporomycetes</taxon>
        <taxon>Peronosporales</taxon>
        <taxon>Peronosporaceae</taxon>
        <taxon>Phytophthora</taxon>
    </lineage>
</organism>
<dbReference type="Proteomes" id="UP000488956">
    <property type="component" value="Unassembled WGS sequence"/>
</dbReference>
<name>A0A6G0M311_9STRA</name>
<accession>A0A6G0M311</accession>
<comment type="caution">
    <text evidence="1">The sequence shown here is derived from an EMBL/GenBank/DDBJ whole genome shotgun (WGS) entry which is preliminary data.</text>
</comment>